<organism evidence="1 2">
    <name type="scientific">Mycoplasmopsis pullorum</name>
    <dbReference type="NCBI Taxonomy" id="48003"/>
    <lineage>
        <taxon>Bacteria</taxon>
        <taxon>Bacillati</taxon>
        <taxon>Mycoplasmatota</taxon>
        <taxon>Mycoplasmoidales</taxon>
        <taxon>Metamycoplasmataceae</taxon>
        <taxon>Mycoplasmopsis</taxon>
    </lineage>
</organism>
<accession>A0A1L4FSW2</accession>
<name>A0A1L4FSW2_9BACT</name>
<gene>
    <name evidence="1" type="ORF">BLA55_03440</name>
</gene>
<keyword evidence="2" id="KW-1185">Reference proteome</keyword>
<evidence type="ECO:0000313" key="1">
    <source>
        <dbReference type="EMBL" id="APJ38688.1"/>
    </source>
</evidence>
<dbReference type="EMBL" id="CP017813">
    <property type="protein sequence ID" value="APJ38688.1"/>
    <property type="molecule type" value="Genomic_DNA"/>
</dbReference>
<dbReference type="KEGG" id="mpul:BLA55_03440"/>
<proteinExistence type="predicted"/>
<dbReference type="AlphaFoldDB" id="A0A1L4FSW2"/>
<reference evidence="2" key="1">
    <citation type="submission" date="2016-10" db="EMBL/GenBank/DDBJ databases">
        <authorList>
            <person name="Beylefeld A."/>
            <person name="Abolnik C."/>
        </authorList>
    </citation>
    <scope>NUCLEOTIDE SEQUENCE [LARGE SCALE GENOMIC DNA]</scope>
    <source>
        <strain evidence="2">B359_6</strain>
    </source>
</reference>
<protein>
    <submittedName>
        <fullName evidence="1">Uncharacterized protein</fullName>
    </submittedName>
</protein>
<sequence>MDAFIEKVSMIQDNDKLRVTIATQTYLFVLCYGHLNRSMTFDEQVNAMNDWLTRLAIVTCLRMIDFTKDVSKMSVNVPKLLSAFLKSFVFGFSKGFFILSDIPFQIEDIATTLEA</sequence>
<dbReference type="Proteomes" id="UP000184322">
    <property type="component" value="Chromosome"/>
</dbReference>
<evidence type="ECO:0000313" key="2">
    <source>
        <dbReference type="Proteomes" id="UP000184322"/>
    </source>
</evidence>